<evidence type="ECO:0000256" key="1">
    <source>
        <dbReference type="ARBA" id="ARBA00022614"/>
    </source>
</evidence>
<sequence length="632" mass="70533">MKSKRSSYGMAAGWWVLRVQFVAVMVAVMTGVSGLCPARCKCDDEFLRVSCISTGLDVVPIQLNPEIRHINLAGNRVTSLHLTFGFYGNLETLDLSSNLIHTLGSDNFNLQQNLLSLNVSFNSVQTISKNAFHGLNALRELDLSGNNITEIDKQALRFTSELESLNLSRNSLTSLPDGLLKNLHKIRTLVLNKNPLLEAPANNLALAPSLENLNLAYNLIQELHRDSLSSLPSLITLDLANNVIRGISEDAFDRLPGLLRLDLSGNNLTSVPTAPLSKLTMLSKLILSRNPLGSLQTIAFQNLFELRDLELEECLIARIHARSFADNINLEQISLDGNTELEELPERILYGARYLKSVSLRRCSLATLQPTQFPVDTLASFQAGGNPLLCNCSIQWLWNVIRSEEHRNESRLKVDSLDIVCADEEFKGKRLISLPESSLRCHLSPLYLSLFASGCLITTAAILALIVYVTKAKRKKQPAYTAPRPELLVYVGQGSELDKNTESYSRRLIAQLEEVGYNSPGKMQWDAQLARPSRDAKDFNLYETPQYARPSVHETSTGVLVRPQRSTDILDPYSRQDEAYAVADVTSLQEEAPEVLSLYHMQSSTNRSNFPPVVDYDAPFHYQKQKPHIVFV</sequence>
<dbReference type="SMART" id="SM00369">
    <property type="entry name" value="LRR_TYP"/>
    <property type="match status" value="9"/>
</dbReference>
<feature type="domain" description="LRRCT" evidence="5">
    <location>
        <begin position="386"/>
        <end position="442"/>
    </location>
</feature>
<dbReference type="InterPro" id="IPR000483">
    <property type="entry name" value="Cys-rich_flank_reg_C"/>
</dbReference>
<proteinExistence type="predicted"/>
<dbReference type="PANTHER" id="PTHR24369">
    <property type="entry name" value="ANTIGEN BSP, PUTATIVE-RELATED"/>
    <property type="match status" value="1"/>
</dbReference>
<dbReference type="Pfam" id="PF13855">
    <property type="entry name" value="LRR_8"/>
    <property type="match status" value="3"/>
</dbReference>
<dbReference type="InterPro" id="IPR003591">
    <property type="entry name" value="Leu-rich_rpt_typical-subtyp"/>
</dbReference>
<keyword evidence="2" id="KW-0732">Signal</keyword>
<dbReference type="SUPFAM" id="SSF52058">
    <property type="entry name" value="L domain-like"/>
    <property type="match status" value="1"/>
</dbReference>
<keyword evidence="4" id="KW-0812">Transmembrane</keyword>
<dbReference type="SMART" id="SM00082">
    <property type="entry name" value="LRRCT"/>
    <property type="match status" value="1"/>
</dbReference>
<accession>A0ABM3GBS8</accession>
<dbReference type="PANTHER" id="PTHR24369:SF210">
    <property type="entry name" value="CHAOPTIN-RELATED"/>
    <property type="match status" value="1"/>
</dbReference>
<dbReference type="SMART" id="SM00364">
    <property type="entry name" value="LRR_BAC"/>
    <property type="match status" value="3"/>
</dbReference>
<dbReference type="InterPro" id="IPR032675">
    <property type="entry name" value="LRR_dom_sf"/>
</dbReference>
<dbReference type="InterPro" id="IPR050541">
    <property type="entry name" value="LRR_TM_domain-containing"/>
</dbReference>
<feature type="transmembrane region" description="Helical" evidence="4">
    <location>
        <begin position="12"/>
        <end position="32"/>
    </location>
</feature>
<keyword evidence="3" id="KW-0677">Repeat</keyword>
<dbReference type="InterPro" id="IPR001611">
    <property type="entry name" value="Leu-rich_rpt"/>
</dbReference>
<evidence type="ECO:0000259" key="5">
    <source>
        <dbReference type="SMART" id="SM00082"/>
    </source>
</evidence>
<dbReference type="PROSITE" id="PS51450">
    <property type="entry name" value="LRR"/>
    <property type="match status" value="5"/>
</dbReference>
<evidence type="ECO:0000313" key="6">
    <source>
        <dbReference type="Proteomes" id="UP000829291"/>
    </source>
</evidence>
<dbReference type="GeneID" id="107225505"/>
<keyword evidence="6" id="KW-1185">Reference proteome</keyword>
<dbReference type="Proteomes" id="UP000829291">
    <property type="component" value="Chromosome 5"/>
</dbReference>
<evidence type="ECO:0000256" key="3">
    <source>
        <dbReference type="ARBA" id="ARBA00022737"/>
    </source>
</evidence>
<gene>
    <name evidence="7" type="primary">LOC107225505</name>
</gene>
<evidence type="ECO:0000313" key="7">
    <source>
        <dbReference type="RefSeq" id="XP_046597684.1"/>
    </source>
</evidence>
<keyword evidence="1" id="KW-0433">Leucine-rich repeat</keyword>
<name>A0ABM3GBS8_NEOLC</name>
<protein>
    <submittedName>
        <fullName evidence="7">Chondroadherin-like isoform X1</fullName>
    </submittedName>
</protein>
<reference evidence="7" key="1">
    <citation type="submission" date="2025-08" db="UniProtKB">
        <authorList>
            <consortium name="RefSeq"/>
        </authorList>
    </citation>
    <scope>IDENTIFICATION</scope>
    <source>
        <tissue evidence="7">Thorax and Abdomen</tissue>
    </source>
</reference>
<dbReference type="RefSeq" id="XP_046597684.1">
    <property type="nucleotide sequence ID" value="XM_046741728.1"/>
</dbReference>
<dbReference type="Gene3D" id="3.80.10.10">
    <property type="entry name" value="Ribonuclease Inhibitor"/>
    <property type="match status" value="2"/>
</dbReference>
<evidence type="ECO:0000256" key="2">
    <source>
        <dbReference type="ARBA" id="ARBA00022729"/>
    </source>
</evidence>
<feature type="transmembrane region" description="Helical" evidence="4">
    <location>
        <begin position="446"/>
        <end position="469"/>
    </location>
</feature>
<evidence type="ECO:0000256" key="4">
    <source>
        <dbReference type="SAM" id="Phobius"/>
    </source>
</evidence>
<keyword evidence="4" id="KW-0472">Membrane</keyword>
<dbReference type="Pfam" id="PF00560">
    <property type="entry name" value="LRR_1"/>
    <property type="match status" value="1"/>
</dbReference>
<keyword evidence="4" id="KW-1133">Transmembrane helix</keyword>
<organism evidence="6 7">
    <name type="scientific">Neodiprion lecontei</name>
    <name type="common">Redheaded pine sawfly</name>
    <dbReference type="NCBI Taxonomy" id="441921"/>
    <lineage>
        <taxon>Eukaryota</taxon>
        <taxon>Metazoa</taxon>
        <taxon>Ecdysozoa</taxon>
        <taxon>Arthropoda</taxon>
        <taxon>Hexapoda</taxon>
        <taxon>Insecta</taxon>
        <taxon>Pterygota</taxon>
        <taxon>Neoptera</taxon>
        <taxon>Endopterygota</taxon>
        <taxon>Hymenoptera</taxon>
        <taxon>Tenthredinoidea</taxon>
        <taxon>Diprionidae</taxon>
        <taxon>Diprioninae</taxon>
        <taxon>Neodiprion</taxon>
    </lineage>
</organism>